<feature type="compositionally biased region" description="Low complexity" evidence="3">
    <location>
        <begin position="733"/>
        <end position="744"/>
    </location>
</feature>
<evidence type="ECO:0000256" key="1">
    <source>
        <dbReference type="ARBA" id="ARBA00022737"/>
    </source>
</evidence>
<dbReference type="EMBL" id="KV919201">
    <property type="protein sequence ID" value="OSX70834.1"/>
    <property type="molecule type" value="Genomic_DNA"/>
</dbReference>
<dbReference type="PANTHER" id="PTHR22767:SF2">
    <property type="entry name" value="N(ALPHA)-ACETYLTRANSFERASE 15_16, ISOFORM A"/>
    <property type="match status" value="1"/>
</dbReference>
<dbReference type="InterPro" id="IPR021183">
    <property type="entry name" value="NatA_aux_su"/>
</dbReference>
<feature type="compositionally biased region" description="Basic and acidic residues" evidence="3">
    <location>
        <begin position="746"/>
        <end position="757"/>
    </location>
</feature>
<dbReference type="OrthoDB" id="10263032at2759"/>
<name>A0A1X6NQE4_PORUM</name>
<evidence type="ECO:0000313" key="5">
    <source>
        <dbReference type="Proteomes" id="UP000218209"/>
    </source>
</evidence>
<sequence>MADSLPAKEAAQFKNVVHLYEMKQLKKSIKTADSILRKFPGHGETLAMKGLAFSALGRKEEAYSLVRRGLAASMSSHVCWHVFGLLYRSDREYHAAAKAYLNALRLDRGNAQILRDLALLQVHIRDFPGLLETRHLLLQAKPGLRVNWAGLAVATHLGGDTATAVRVIDSYTSSFHDSPEPDSDYQTSEVALYKAMLLEESGDLAATVAHLDAVRGVVVDSVQWRERRARVLHRLGRFVAAEADLRHLLDLNPDNRAYHAALHAAVAAQQAELSAGGAAGGGDSASALHSSPLDAAPGSVASVVASGVVVPTSPASDDAADVRRVVRLSDALARRNGRSLLCRRLPLEVLDGSGSDFFARLDAYVRPMVVKGVPSTFSDVKPLYADPAKVAAVARLLAHYTDALDVTGELPPPVGEDTVAPSPGPLTAPAIDAASAAPDGNNDATVATATTGLDGVSVKDGSPANGTAHAEADHESVPSKRPEPGPKLWVRHFVAQHLDAVGDYDAAVAVCEATIAAWPTVVEPRLALARVLKHAGNLSGSTHVANEARQLDLSDRYINTEAVKAALRAGRLDDASAWISLFTRDGDSGGAQALYDMQVSWYENAAADGMLAAGDLPRALKHYRAVLTHFDDIEEDQFDFHTYCLRKMTLVSYVSLLRMEDAVRCHEQYGRAARGAIRCLLAFSEMPAEQRKAGGSASLMPTGAGRLTPAERKKALSKLKKRVAKGTVNGPSKADTATADGKAGTIKKDDDKEDGGKKKAGGGAKGWMDTDPTGEEHVKGLSDPVTACVPLVAALEKAFPDDVATHTAAVAVALRRKKPLLALRGLLRARAIDAAHPDVVHATLHFRAAVTGEGSGVADDAAAFVAAGGDGVALPGADGDAPTRVAVHPDVAAILRSEGVAAGLWPADGSVAAYAAAAVAAAEEKHASATSAATPSEGTLAATLVAIAEAAGADALGGANAFVAAVAAAVAGGCGDPRRLAGLVKRVKALRALPAPVVGRLTEACQSRFPRSDLFSAA</sequence>
<dbReference type="InterPro" id="IPR011990">
    <property type="entry name" value="TPR-like_helical_dom_sf"/>
</dbReference>
<feature type="region of interest" description="Disordered" evidence="3">
    <location>
        <begin position="691"/>
        <end position="779"/>
    </location>
</feature>
<dbReference type="PIRSF" id="PIRSF000422">
    <property type="entry name" value="N-terminal-AcTrfase-A_aux_su"/>
    <property type="match status" value="1"/>
</dbReference>
<dbReference type="InterPro" id="IPR019734">
    <property type="entry name" value="TPR_rpt"/>
</dbReference>
<evidence type="ECO:0000313" key="4">
    <source>
        <dbReference type="EMBL" id="OSX70834.1"/>
    </source>
</evidence>
<dbReference type="Gene3D" id="1.25.40.1010">
    <property type="match status" value="1"/>
</dbReference>
<keyword evidence="1" id="KW-0677">Repeat</keyword>
<evidence type="ECO:0000256" key="2">
    <source>
        <dbReference type="ARBA" id="ARBA00022803"/>
    </source>
</evidence>
<feature type="compositionally biased region" description="Basic residues" evidence="3">
    <location>
        <begin position="715"/>
        <end position="724"/>
    </location>
</feature>
<dbReference type="AlphaFoldDB" id="A0A1X6NQE4"/>
<dbReference type="SUPFAM" id="SSF48452">
    <property type="entry name" value="TPR-like"/>
    <property type="match status" value="2"/>
</dbReference>
<dbReference type="PANTHER" id="PTHR22767">
    <property type="entry name" value="N-TERMINAL ACETYLTRANSFERASE-RELATED"/>
    <property type="match status" value="1"/>
</dbReference>
<keyword evidence="2" id="KW-0802">TPR repeat</keyword>
<feature type="compositionally biased region" description="Basic and acidic residues" evidence="3">
    <location>
        <begin position="470"/>
        <end position="484"/>
    </location>
</feature>
<dbReference type="Proteomes" id="UP000218209">
    <property type="component" value="Unassembled WGS sequence"/>
</dbReference>
<dbReference type="GO" id="GO:0005737">
    <property type="term" value="C:cytoplasm"/>
    <property type="evidence" value="ECO:0007669"/>
    <property type="project" value="UniProtKB-ARBA"/>
</dbReference>
<evidence type="ECO:0000256" key="3">
    <source>
        <dbReference type="SAM" id="MobiDB-lite"/>
    </source>
</evidence>
<protein>
    <submittedName>
        <fullName evidence="4">Uncharacterized protein</fullName>
    </submittedName>
</protein>
<keyword evidence="5" id="KW-1185">Reference proteome</keyword>
<gene>
    <name evidence="4" type="ORF">BU14_0654s0007</name>
</gene>
<accession>A0A1X6NQE4</accession>
<proteinExistence type="predicted"/>
<reference evidence="4 5" key="1">
    <citation type="submission" date="2017-03" db="EMBL/GenBank/DDBJ databases">
        <title>WGS assembly of Porphyra umbilicalis.</title>
        <authorList>
            <person name="Brawley S.H."/>
            <person name="Blouin N.A."/>
            <person name="Ficko-Blean E."/>
            <person name="Wheeler G.L."/>
            <person name="Lohr M."/>
            <person name="Goodson H.V."/>
            <person name="Jenkins J.W."/>
            <person name="Blaby-Haas C.E."/>
            <person name="Helliwell K.E."/>
            <person name="Chan C."/>
            <person name="Marriage T."/>
            <person name="Bhattacharya D."/>
            <person name="Klein A.S."/>
            <person name="Badis Y."/>
            <person name="Brodie J."/>
            <person name="Cao Y."/>
            <person name="Collen J."/>
            <person name="Dittami S.M."/>
            <person name="Gachon C.M."/>
            <person name="Green B.R."/>
            <person name="Karpowicz S."/>
            <person name="Kim J.W."/>
            <person name="Kudahl U."/>
            <person name="Lin S."/>
            <person name="Michel G."/>
            <person name="Mittag M."/>
            <person name="Olson B.J."/>
            <person name="Pangilinan J."/>
            <person name="Peng Y."/>
            <person name="Qiu H."/>
            <person name="Shu S."/>
            <person name="Singer J.T."/>
            <person name="Smith A.G."/>
            <person name="Sprecher B.N."/>
            <person name="Wagner V."/>
            <person name="Wang W."/>
            <person name="Wang Z.-Y."/>
            <person name="Yan J."/>
            <person name="Yarish C."/>
            <person name="Zoeuner-Riek S."/>
            <person name="Zhuang Y."/>
            <person name="Zou Y."/>
            <person name="Lindquist E.A."/>
            <person name="Grimwood J."/>
            <person name="Barry K."/>
            <person name="Rokhsar D.S."/>
            <person name="Schmutz J."/>
            <person name="Stiller J.W."/>
            <person name="Grossman A.R."/>
            <person name="Prochnik S.E."/>
        </authorList>
    </citation>
    <scope>NUCLEOTIDE SEQUENCE [LARGE SCALE GENOMIC DNA]</scope>
    <source>
        <strain evidence="4">4086291</strain>
    </source>
</reference>
<organism evidence="4 5">
    <name type="scientific">Porphyra umbilicalis</name>
    <name type="common">Purple laver</name>
    <name type="synonym">Red alga</name>
    <dbReference type="NCBI Taxonomy" id="2786"/>
    <lineage>
        <taxon>Eukaryota</taxon>
        <taxon>Rhodophyta</taxon>
        <taxon>Bangiophyceae</taxon>
        <taxon>Bangiales</taxon>
        <taxon>Bangiaceae</taxon>
        <taxon>Porphyra</taxon>
    </lineage>
</organism>
<dbReference type="SMART" id="SM00028">
    <property type="entry name" value="TPR"/>
    <property type="match status" value="4"/>
</dbReference>
<feature type="compositionally biased region" description="Polar residues" evidence="3">
    <location>
        <begin position="442"/>
        <end position="451"/>
    </location>
</feature>
<dbReference type="Gene3D" id="1.25.40.1040">
    <property type="match status" value="2"/>
</dbReference>
<feature type="region of interest" description="Disordered" evidence="3">
    <location>
        <begin position="410"/>
        <end position="484"/>
    </location>
</feature>
<feature type="compositionally biased region" description="Low complexity" evidence="3">
    <location>
        <begin position="428"/>
        <end position="439"/>
    </location>
</feature>
<dbReference type="Pfam" id="PF12569">
    <property type="entry name" value="NatA_aux_su"/>
    <property type="match status" value="2"/>
</dbReference>